<feature type="chain" id="PRO_5047366193" evidence="9">
    <location>
        <begin position="37"/>
        <end position="1020"/>
    </location>
</feature>
<proteinExistence type="inferred from homology"/>
<keyword evidence="7 8" id="KW-0998">Cell outer membrane</keyword>
<dbReference type="PANTHER" id="PTHR30069:SF29">
    <property type="entry name" value="HEMOGLOBIN AND HEMOGLOBIN-HAPTOGLOBIN-BINDING PROTEIN 1-RELATED"/>
    <property type="match status" value="1"/>
</dbReference>
<name>A0ABR7ME91_9BACT</name>
<dbReference type="RefSeq" id="WP_187317697.1">
    <property type="nucleotide sequence ID" value="NZ_JACSCY010000001.1"/>
</dbReference>
<keyword evidence="5 9" id="KW-0732">Signal</keyword>
<evidence type="ECO:0000313" key="11">
    <source>
        <dbReference type="EMBL" id="MBC6609375.1"/>
    </source>
</evidence>
<dbReference type="InterPro" id="IPR036942">
    <property type="entry name" value="Beta-barrel_TonB_sf"/>
</dbReference>
<comment type="caution">
    <text evidence="11">The sequence shown here is derived from an EMBL/GenBank/DDBJ whole genome shotgun (WGS) entry which is preliminary data.</text>
</comment>
<dbReference type="Pfam" id="PF07715">
    <property type="entry name" value="Plug"/>
    <property type="match status" value="1"/>
</dbReference>
<dbReference type="InterPro" id="IPR023996">
    <property type="entry name" value="TonB-dep_OMP_SusC/RagA"/>
</dbReference>
<dbReference type="InterPro" id="IPR012910">
    <property type="entry name" value="Plug_dom"/>
</dbReference>
<dbReference type="InterPro" id="IPR008969">
    <property type="entry name" value="CarboxyPept-like_regulatory"/>
</dbReference>
<evidence type="ECO:0000256" key="8">
    <source>
        <dbReference type="PROSITE-ProRule" id="PRU01360"/>
    </source>
</evidence>
<dbReference type="Gene3D" id="2.60.40.1120">
    <property type="entry name" value="Carboxypeptidase-like, regulatory domain"/>
    <property type="match status" value="1"/>
</dbReference>
<evidence type="ECO:0000256" key="5">
    <source>
        <dbReference type="ARBA" id="ARBA00022729"/>
    </source>
</evidence>
<reference evidence="11 12" key="1">
    <citation type="submission" date="2020-08" db="EMBL/GenBank/DDBJ databases">
        <title>Hymenobacter sp.</title>
        <authorList>
            <person name="Kim M.K."/>
        </authorList>
    </citation>
    <scope>NUCLEOTIDE SEQUENCE [LARGE SCALE GENOMIC DNA]</scope>
    <source>
        <strain evidence="11 12">BT507</strain>
    </source>
</reference>
<dbReference type="Gene3D" id="2.170.130.10">
    <property type="entry name" value="TonB-dependent receptor, plug domain"/>
    <property type="match status" value="1"/>
</dbReference>
<gene>
    <name evidence="11" type="ORF">H8B15_00460</name>
</gene>
<keyword evidence="2 8" id="KW-0813">Transport</keyword>
<evidence type="ECO:0000256" key="6">
    <source>
        <dbReference type="ARBA" id="ARBA00023136"/>
    </source>
</evidence>
<protein>
    <submittedName>
        <fullName evidence="11">SusC/RagA family TonB-linked outer membrane protein</fullName>
    </submittedName>
</protein>
<dbReference type="EMBL" id="JACSCY010000001">
    <property type="protein sequence ID" value="MBC6609375.1"/>
    <property type="molecule type" value="Genomic_DNA"/>
</dbReference>
<dbReference type="PROSITE" id="PS52016">
    <property type="entry name" value="TONB_DEPENDENT_REC_3"/>
    <property type="match status" value="1"/>
</dbReference>
<dbReference type="Gene3D" id="2.40.170.20">
    <property type="entry name" value="TonB-dependent receptor, beta-barrel domain"/>
    <property type="match status" value="1"/>
</dbReference>
<dbReference type="NCBIfam" id="TIGR04056">
    <property type="entry name" value="OMP_RagA_SusC"/>
    <property type="match status" value="1"/>
</dbReference>
<evidence type="ECO:0000256" key="4">
    <source>
        <dbReference type="ARBA" id="ARBA00022692"/>
    </source>
</evidence>
<evidence type="ECO:0000256" key="3">
    <source>
        <dbReference type="ARBA" id="ARBA00022452"/>
    </source>
</evidence>
<evidence type="ECO:0000256" key="1">
    <source>
        <dbReference type="ARBA" id="ARBA00004571"/>
    </source>
</evidence>
<dbReference type="Proteomes" id="UP000622017">
    <property type="component" value="Unassembled WGS sequence"/>
</dbReference>
<evidence type="ECO:0000256" key="2">
    <source>
        <dbReference type="ARBA" id="ARBA00022448"/>
    </source>
</evidence>
<accession>A0ABR7ME91</accession>
<dbReference type="InterPro" id="IPR039426">
    <property type="entry name" value="TonB-dep_rcpt-like"/>
</dbReference>
<dbReference type="InterPro" id="IPR023997">
    <property type="entry name" value="TonB-dep_OMP_SusC/RagA_CS"/>
</dbReference>
<feature type="domain" description="TonB-dependent receptor plug" evidence="10">
    <location>
        <begin position="140"/>
        <end position="261"/>
    </location>
</feature>
<dbReference type="PANTHER" id="PTHR30069">
    <property type="entry name" value="TONB-DEPENDENT OUTER MEMBRANE RECEPTOR"/>
    <property type="match status" value="1"/>
</dbReference>
<dbReference type="SUPFAM" id="SSF49464">
    <property type="entry name" value="Carboxypeptidase regulatory domain-like"/>
    <property type="match status" value="1"/>
</dbReference>
<keyword evidence="6 8" id="KW-0472">Membrane</keyword>
<evidence type="ECO:0000259" key="10">
    <source>
        <dbReference type="Pfam" id="PF07715"/>
    </source>
</evidence>
<dbReference type="SUPFAM" id="SSF56935">
    <property type="entry name" value="Porins"/>
    <property type="match status" value="1"/>
</dbReference>
<keyword evidence="4 8" id="KW-0812">Transmembrane</keyword>
<feature type="signal peptide" evidence="9">
    <location>
        <begin position="1"/>
        <end position="36"/>
    </location>
</feature>
<organism evidence="11 12">
    <name type="scientific">Hymenobacter citatus</name>
    <dbReference type="NCBI Taxonomy" id="2763506"/>
    <lineage>
        <taxon>Bacteria</taxon>
        <taxon>Pseudomonadati</taxon>
        <taxon>Bacteroidota</taxon>
        <taxon>Cytophagia</taxon>
        <taxon>Cytophagales</taxon>
        <taxon>Hymenobacteraceae</taxon>
        <taxon>Hymenobacter</taxon>
    </lineage>
</organism>
<dbReference type="Pfam" id="PF13715">
    <property type="entry name" value="CarbopepD_reg_2"/>
    <property type="match status" value="1"/>
</dbReference>
<comment type="similarity">
    <text evidence="8">Belongs to the TonB-dependent receptor family.</text>
</comment>
<dbReference type="NCBIfam" id="TIGR04057">
    <property type="entry name" value="SusC_RagA_signa"/>
    <property type="match status" value="1"/>
</dbReference>
<dbReference type="InterPro" id="IPR037066">
    <property type="entry name" value="Plug_dom_sf"/>
</dbReference>
<comment type="subcellular location">
    <subcellularLocation>
        <location evidence="1 8">Cell outer membrane</location>
        <topology evidence="1 8">Multi-pass membrane protein</topology>
    </subcellularLocation>
</comment>
<evidence type="ECO:0000313" key="12">
    <source>
        <dbReference type="Proteomes" id="UP000622017"/>
    </source>
</evidence>
<keyword evidence="12" id="KW-1185">Reference proteome</keyword>
<evidence type="ECO:0000256" key="7">
    <source>
        <dbReference type="ARBA" id="ARBA00023237"/>
    </source>
</evidence>
<keyword evidence="3 8" id="KW-1134">Transmembrane beta strand</keyword>
<evidence type="ECO:0000256" key="9">
    <source>
        <dbReference type="SAM" id="SignalP"/>
    </source>
</evidence>
<sequence length="1020" mass="110565">MSELYASFSKRLGRRPRGAAGWWLLVLLLSSVPAWAQNTTYTIRGTVTDIANSQGVPGATVRLTGTVLGGATNAEGNYDLRAAVAPGTYQLVVSSVGYANSTQTITLGAEPTVTANVQLRQDLIGLKEVVVTGTSVATSKQQLGNAISTVGGRELTAGAPTQIDQALQGKVAGAQISQNSGNPAGGISVRLRGTSTILGSSEPLYLVDGVIINNDSPQLLDLGGYAQNRLADIDPNDIERIEVIKGAAAAAIYGSRAANGVVQIFTKRGKEGKPSVTVSSEFIVSKVRKTLDYNKYPFRFTNTTASDLTQVPAERYDYQDQIFRTAVGTENYASVSGGSQSTKYLLSGSYFKNQGIIDATDFNRNTGRLRLQQTLTNWASVSGGASYTLSTSNEVPNGGINEAYGALTGFIFSNNFINPAPNEATGVYPSTTPTSIVTRTNPLEAINRFKFQQRTSRVVGDIQLNLTPFEGFTVDNVFGFDTYTQIGTAYIPPGNTTPTYTGGYARRGDQTVLQYNNDLTFGYRHTFNDWLESTTSLGGTWQFDRTLLTSIAAQQLVIGAETSTNGTYLANDFRAERRIEGYFLQQTLGLGQRLYLTGAIRYDAASPFYDNINQDRNWQRYLKASGSYLLSEEKFWKDSRLAEIIPQVKLRSSWGQAGNLTALGAYDQFTIYQPVSLNGQQGLYPGSVLGNSGLIPERQREFEVGTDIGLLNNRIGIEFTYFDKHVTDLLLNRTLSPTTGYLNRNENVGTMDNRGVELLVRAVPVQTSKVLWNITGTFTHNRNEVNGIEGNGVLPFAGGFGQVAAVNGQPVGVFYSTYFARNPDGSLLLNAAGLPQRELGTNGVPQRNAAGQPTGSVLSKVIGNPNPKYLASLINEVTVNEKLSFRVQLDAVQGFDVFNFTRRVGDRDLYGGLAGYEPELRGEVPKGTSAALFSIFENWIEDGSFVKVREASVSYLFAPKFLGLKNIRATVAGRNLFVFTNYSGYDPEVNAAGQSTVVRGFDFVEVPIPRTVRLGLSATF</sequence>